<dbReference type="SUPFAM" id="SSF53254">
    <property type="entry name" value="Phosphoglycerate mutase-like"/>
    <property type="match status" value="1"/>
</dbReference>
<dbReference type="CDD" id="cd07040">
    <property type="entry name" value="HP"/>
    <property type="match status" value="1"/>
</dbReference>
<sequence>MESSSSKTGYLFFTRHGERADDKKVKEFSRIKFSGDPPLSKRGYGALKEHGEKINTYITETLGYEGKITAVTSHFIRTIQTANSICHCLANPIGYNDAEGTEHEGVILVNPSICLGHSSGNFKSNPFGKFLYDKEKPEDLIKDYCEEDSKFGYVDDESRTVDRPKYPESKTKSRYREAFLDIATQQFLNDPSFKAGDTKVVMMFSHSDCYGTFCKLFDEEYKASSPCYGATAVIKYTIDSEENELVAESLDHVIV</sequence>
<reference evidence="1" key="1">
    <citation type="submission" date="2023-07" db="EMBL/GenBank/DDBJ databases">
        <authorList>
            <consortium name="AG Swart"/>
            <person name="Singh M."/>
            <person name="Singh A."/>
            <person name="Seah K."/>
            <person name="Emmerich C."/>
        </authorList>
    </citation>
    <scope>NUCLEOTIDE SEQUENCE</scope>
    <source>
        <strain evidence="1">DP1</strain>
    </source>
</reference>
<dbReference type="EMBL" id="CAMPGE010019305">
    <property type="protein sequence ID" value="CAI2377649.1"/>
    <property type="molecule type" value="Genomic_DNA"/>
</dbReference>
<dbReference type="AlphaFoldDB" id="A0AAD1XRV3"/>
<accession>A0AAD1XRV3</accession>
<dbReference type="Proteomes" id="UP001295684">
    <property type="component" value="Unassembled WGS sequence"/>
</dbReference>
<protein>
    <submittedName>
        <fullName evidence="1">Uncharacterized protein</fullName>
    </submittedName>
</protein>
<keyword evidence="2" id="KW-1185">Reference proteome</keyword>
<comment type="caution">
    <text evidence="1">The sequence shown here is derived from an EMBL/GenBank/DDBJ whole genome shotgun (WGS) entry which is preliminary data.</text>
</comment>
<organism evidence="1 2">
    <name type="scientific">Euplotes crassus</name>
    <dbReference type="NCBI Taxonomy" id="5936"/>
    <lineage>
        <taxon>Eukaryota</taxon>
        <taxon>Sar</taxon>
        <taxon>Alveolata</taxon>
        <taxon>Ciliophora</taxon>
        <taxon>Intramacronucleata</taxon>
        <taxon>Spirotrichea</taxon>
        <taxon>Hypotrichia</taxon>
        <taxon>Euplotida</taxon>
        <taxon>Euplotidae</taxon>
        <taxon>Moneuplotes</taxon>
    </lineage>
</organism>
<evidence type="ECO:0000313" key="2">
    <source>
        <dbReference type="Proteomes" id="UP001295684"/>
    </source>
</evidence>
<gene>
    <name evidence="1" type="ORF">ECRASSUSDP1_LOCUS19037</name>
</gene>
<evidence type="ECO:0000313" key="1">
    <source>
        <dbReference type="EMBL" id="CAI2377649.1"/>
    </source>
</evidence>
<name>A0AAD1XRV3_EUPCR</name>
<dbReference type="InterPro" id="IPR029033">
    <property type="entry name" value="His_PPase_superfam"/>
</dbReference>
<proteinExistence type="predicted"/>
<dbReference type="Gene3D" id="3.40.50.1240">
    <property type="entry name" value="Phosphoglycerate mutase-like"/>
    <property type="match status" value="1"/>
</dbReference>